<dbReference type="InterPro" id="IPR045057">
    <property type="entry name" value="Gcn5-rel_NAT"/>
</dbReference>
<evidence type="ECO:0000259" key="1">
    <source>
        <dbReference type="PROSITE" id="PS51729"/>
    </source>
</evidence>
<evidence type="ECO:0000313" key="3">
    <source>
        <dbReference type="Proteomes" id="UP000571183"/>
    </source>
</evidence>
<dbReference type="PANTHER" id="PTHR31435">
    <property type="entry name" value="PROTEIN NATD1"/>
    <property type="match status" value="1"/>
</dbReference>
<accession>A0A840DH67</accession>
<organism evidence="2 3">
    <name type="scientific">Canibacter oris</name>
    <dbReference type="NCBI Taxonomy" id="1365628"/>
    <lineage>
        <taxon>Bacteria</taxon>
        <taxon>Bacillati</taxon>
        <taxon>Actinomycetota</taxon>
        <taxon>Actinomycetes</taxon>
        <taxon>Micrococcales</taxon>
        <taxon>Microbacteriaceae</taxon>
        <taxon>Canibacter</taxon>
    </lineage>
</organism>
<dbReference type="AlphaFoldDB" id="A0A840DH67"/>
<proteinExistence type="predicted"/>
<comment type="caution">
    <text evidence="2">The sequence shown here is derived from an EMBL/GenBank/DDBJ whole genome shotgun (WGS) entry which is preliminary data.</text>
</comment>
<gene>
    <name evidence="2" type="ORF">F5897_000393</name>
</gene>
<keyword evidence="3" id="KW-1185">Reference proteome</keyword>
<sequence length="106" mass="11801">MFDYRDKEKIAAAAYRVEHDAAAQTFKLYEAEKQVGVAHYTLRGAVLDFDHTVVDPALRGTGLSQFLAHQAVTHEITAGKQITASCWFIAKFLARNPELHTTPEAI</sequence>
<dbReference type="Gene3D" id="3.40.630.30">
    <property type="match status" value="1"/>
</dbReference>
<reference evidence="2" key="1">
    <citation type="submission" date="2020-08" db="EMBL/GenBank/DDBJ databases">
        <title>Sequencing the genomes of 1000 actinobacteria strains.</title>
        <authorList>
            <person name="Klenk H.-P."/>
        </authorList>
    </citation>
    <scope>NUCLEOTIDE SEQUENCE [LARGE SCALE GENOMIC DNA]</scope>
    <source>
        <strain evidence="2">DSM 27064</strain>
    </source>
</reference>
<dbReference type="RefSeq" id="WP_183304286.1">
    <property type="nucleotide sequence ID" value="NZ_JACIFD010000003.1"/>
</dbReference>
<dbReference type="InterPro" id="IPR016181">
    <property type="entry name" value="Acyl_CoA_acyltransferase"/>
</dbReference>
<feature type="domain" description="N-acetyltransferase" evidence="1">
    <location>
        <begin position="18"/>
        <end position="104"/>
    </location>
</feature>
<dbReference type="InterPro" id="IPR031165">
    <property type="entry name" value="GNAT_YJDJ"/>
</dbReference>
<protein>
    <recommendedName>
        <fullName evidence="1">N-acetyltransferase domain-containing protein</fullName>
    </recommendedName>
</protein>
<name>A0A840DH67_9MICO</name>
<dbReference type="SUPFAM" id="SSF55729">
    <property type="entry name" value="Acyl-CoA N-acyltransferases (Nat)"/>
    <property type="match status" value="1"/>
</dbReference>
<dbReference type="EMBL" id="JACIFD010000003">
    <property type="protein sequence ID" value="MBB4071105.1"/>
    <property type="molecule type" value="Genomic_DNA"/>
</dbReference>
<dbReference type="Pfam" id="PF14542">
    <property type="entry name" value="Acetyltransf_CG"/>
    <property type="match status" value="1"/>
</dbReference>
<dbReference type="Proteomes" id="UP000571183">
    <property type="component" value="Unassembled WGS sequence"/>
</dbReference>
<dbReference type="PROSITE" id="PS51729">
    <property type="entry name" value="GNAT_YJDJ"/>
    <property type="match status" value="1"/>
</dbReference>
<evidence type="ECO:0000313" key="2">
    <source>
        <dbReference type="EMBL" id="MBB4071105.1"/>
    </source>
</evidence>
<dbReference type="PANTHER" id="PTHR31435:SF9">
    <property type="entry name" value="PROTEIN NATD1"/>
    <property type="match status" value="1"/>
</dbReference>